<name>A0A813LV19_POLGL</name>
<dbReference type="EMBL" id="CAJNNW010036980">
    <property type="protein sequence ID" value="CAE8738678.1"/>
    <property type="molecule type" value="Genomic_DNA"/>
</dbReference>
<evidence type="ECO:0000313" key="4">
    <source>
        <dbReference type="EMBL" id="CAE8738678.1"/>
    </source>
</evidence>
<dbReference type="InterPro" id="IPR001544">
    <property type="entry name" value="Aminotrans_IV"/>
</dbReference>
<evidence type="ECO:0000256" key="2">
    <source>
        <dbReference type="ARBA" id="ARBA00009320"/>
    </source>
</evidence>
<feature type="non-terminal residue" evidence="4">
    <location>
        <position position="1"/>
    </location>
</feature>
<dbReference type="InterPro" id="IPR043132">
    <property type="entry name" value="BCAT-like_C"/>
</dbReference>
<dbReference type="GO" id="GO:0046394">
    <property type="term" value="P:carboxylic acid biosynthetic process"/>
    <property type="evidence" value="ECO:0007669"/>
    <property type="project" value="UniProtKB-ARBA"/>
</dbReference>
<evidence type="ECO:0000256" key="3">
    <source>
        <dbReference type="ARBA" id="ARBA00022898"/>
    </source>
</evidence>
<dbReference type="Pfam" id="PF01063">
    <property type="entry name" value="Aminotran_4"/>
    <property type="match status" value="1"/>
</dbReference>
<dbReference type="FunFam" id="3.20.10.10:FF:000002">
    <property type="entry name" value="D-alanine aminotransferase"/>
    <property type="match status" value="1"/>
</dbReference>
<keyword evidence="3" id="KW-0663">Pyridoxal phosphate</keyword>
<dbReference type="SUPFAM" id="SSF56752">
    <property type="entry name" value="D-aminoacid aminotransferase-like PLP-dependent enzymes"/>
    <property type="match status" value="1"/>
</dbReference>
<dbReference type="InterPro" id="IPR050571">
    <property type="entry name" value="Class-IV_PLP-Dep_Aminotrnsfr"/>
</dbReference>
<evidence type="ECO:0000313" key="5">
    <source>
        <dbReference type="Proteomes" id="UP000626109"/>
    </source>
</evidence>
<gene>
    <name evidence="4" type="ORF">PGLA2088_LOCUS49296</name>
</gene>
<dbReference type="InterPro" id="IPR036038">
    <property type="entry name" value="Aminotransferase-like"/>
</dbReference>
<dbReference type="InterPro" id="IPR043131">
    <property type="entry name" value="BCAT-like_N"/>
</dbReference>
<dbReference type="Gene3D" id="3.20.10.10">
    <property type="entry name" value="D-amino Acid Aminotransferase, subunit A, domain 2"/>
    <property type="match status" value="1"/>
</dbReference>
<comment type="cofactor">
    <cofactor evidence="1">
        <name>pyridoxal 5'-phosphate</name>
        <dbReference type="ChEBI" id="CHEBI:597326"/>
    </cofactor>
</comment>
<comment type="caution">
    <text evidence="4">The sequence shown here is derived from an EMBL/GenBank/DDBJ whole genome shotgun (WGS) entry which is preliminary data.</text>
</comment>
<dbReference type="Proteomes" id="UP000626109">
    <property type="component" value="Unassembled WGS sequence"/>
</dbReference>
<organism evidence="4 5">
    <name type="scientific">Polarella glacialis</name>
    <name type="common">Dinoflagellate</name>
    <dbReference type="NCBI Taxonomy" id="89957"/>
    <lineage>
        <taxon>Eukaryota</taxon>
        <taxon>Sar</taxon>
        <taxon>Alveolata</taxon>
        <taxon>Dinophyceae</taxon>
        <taxon>Suessiales</taxon>
        <taxon>Suessiaceae</taxon>
        <taxon>Polarella</taxon>
    </lineage>
</organism>
<sequence length="352" mass="38362">APQMAENGQRPSKHALPVLNEQAFIERSKRARLKRNPEGHFIHAMYSSLVDGIVTDPELMVLPLDDHSIVRGHAVFDTATLSKGRVYRLEIHLDRLFKSAKDARLPLPFGPSEDENRAKMTEIVCQTCVASGKQHGNVRYWLSAGPGNFGFTVEGCEPAFYCVVCGQDDGFSRQVQVIDEWIIDHVPIKPPLLAQLKSNNYMLNVLTAMASQEKGGKFGLQLKADGTMGEGCVANCAIVTKDGGFITPVFSTILAGTTVRKALELAQAHLLDEAGADGKPLRYIAQKDITLEEVENAQELMMLCGDVKVLAVRSLNGKKIGNGDAGPVATALHKLVVDDAEFGNDEHIALKY</sequence>
<dbReference type="CDD" id="cd00449">
    <property type="entry name" value="PLPDE_IV"/>
    <property type="match status" value="1"/>
</dbReference>
<comment type="similarity">
    <text evidence="2">Belongs to the class-IV pyridoxal-phosphate-dependent aminotransferase family.</text>
</comment>
<dbReference type="GO" id="GO:0008652">
    <property type="term" value="P:amino acid biosynthetic process"/>
    <property type="evidence" value="ECO:0007669"/>
    <property type="project" value="UniProtKB-ARBA"/>
</dbReference>
<dbReference type="Gene3D" id="3.30.470.10">
    <property type="match status" value="1"/>
</dbReference>
<proteinExistence type="inferred from homology"/>
<dbReference type="GO" id="GO:0003824">
    <property type="term" value="F:catalytic activity"/>
    <property type="evidence" value="ECO:0007669"/>
    <property type="project" value="InterPro"/>
</dbReference>
<protein>
    <recommendedName>
        <fullName evidence="6">Aminodeoxychorismate lyase</fullName>
    </recommendedName>
</protein>
<accession>A0A813LV19</accession>
<dbReference type="AlphaFoldDB" id="A0A813LV19"/>
<evidence type="ECO:0008006" key="6">
    <source>
        <dbReference type="Google" id="ProtNLM"/>
    </source>
</evidence>
<reference evidence="4" key="1">
    <citation type="submission" date="2021-02" db="EMBL/GenBank/DDBJ databases">
        <authorList>
            <person name="Dougan E. K."/>
            <person name="Rhodes N."/>
            <person name="Thang M."/>
            <person name="Chan C."/>
        </authorList>
    </citation>
    <scope>NUCLEOTIDE SEQUENCE</scope>
</reference>
<evidence type="ECO:0000256" key="1">
    <source>
        <dbReference type="ARBA" id="ARBA00001933"/>
    </source>
</evidence>
<dbReference type="PANTHER" id="PTHR42743:SF22">
    <property type="entry name" value="D-AMINO-ACID TRANSAMINASE, CHLOROPLASTIC"/>
    <property type="match status" value="1"/>
</dbReference>
<dbReference type="PANTHER" id="PTHR42743">
    <property type="entry name" value="AMINO-ACID AMINOTRANSFERASE"/>
    <property type="match status" value="1"/>
</dbReference>